<evidence type="ECO:0000313" key="4">
    <source>
        <dbReference type="Proteomes" id="UP001470230"/>
    </source>
</evidence>
<keyword evidence="1" id="KW-1133">Transmembrane helix</keyword>
<feature type="transmembrane region" description="Helical" evidence="1">
    <location>
        <begin position="150"/>
        <end position="170"/>
    </location>
</feature>
<reference evidence="3 4" key="1">
    <citation type="submission" date="2024-04" db="EMBL/GenBank/DDBJ databases">
        <title>Tritrichomonas musculus Genome.</title>
        <authorList>
            <person name="Alves-Ferreira E."/>
            <person name="Grigg M."/>
            <person name="Lorenzi H."/>
            <person name="Galac M."/>
        </authorList>
    </citation>
    <scope>NUCLEOTIDE SEQUENCE [LARGE SCALE GENOMIC DNA]</scope>
    <source>
        <strain evidence="3 4">EAF2021</strain>
    </source>
</reference>
<evidence type="ECO:0000256" key="2">
    <source>
        <dbReference type="SAM" id="SignalP"/>
    </source>
</evidence>
<feature type="chain" id="PRO_5046184690" description="Intimal thickness related receptor IRP domain-containing protein" evidence="2">
    <location>
        <begin position="21"/>
        <end position="377"/>
    </location>
</feature>
<keyword evidence="1" id="KW-0812">Transmembrane</keyword>
<keyword evidence="1" id="KW-0472">Membrane</keyword>
<accession>A0ABR2JP70</accession>
<sequence length="377" mass="45173">MLFLQLCSIILYQFFQNVEPNQADILFPFQFGFKKDGKYTIVITNGGNDSFILIIQPENYFKYLKEDELHLACTDNNYTQNIHENYHVIHLKNGKYNISSSINQENIYKTSIKFCMSNHLGFKIEGLYMNPNSPFGYDKERVLKYLLIPIYIRIIIFIIWLINWICYFSMKNVLHLVFTFTAFIFIISKIIDYLDYRQKYESNQISLISIIRPYSDTLRDIIVLNTFFLINCCVSIVKNWKKTIYLKIIYLWAFYSIFYNQLYHALKKWVFYVIGLFAHLIVNDIIILISGVYNDDEFMIFLLNQLKSIFYVLPVITEKFDMTTEIEGYVVYDIYIIIVECIMAYFFRMRNITKNDYLKLFPHANNDNFHQFSPIEY</sequence>
<evidence type="ECO:0008006" key="5">
    <source>
        <dbReference type="Google" id="ProtNLM"/>
    </source>
</evidence>
<feature type="transmembrane region" description="Helical" evidence="1">
    <location>
        <begin position="269"/>
        <end position="293"/>
    </location>
</feature>
<comment type="caution">
    <text evidence="3">The sequence shown here is derived from an EMBL/GenBank/DDBJ whole genome shotgun (WGS) entry which is preliminary data.</text>
</comment>
<name>A0ABR2JP70_9EUKA</name>
<dbReference type="EMBL" id="JAPFFF010000010">
    <property type="protein sequence ID" value="KAK8880482.1"/>
    <property type="molecule type" value="Genomic_DNA"/>
</dbReference>
<protein>
    <recommendedName>
        <fullName evidence="5">Intimal thickness related receptor IRP domain-containing protein</fullName>
    </recommendedName>
</protein>
<organism evidence="3 4">
    <name type="scientific">Tritrichomonas musculus</name>
    <dbReference type="NCBI Taxonomy" id="1915356"/>
    <lineage>
        <taxon>Eukaryota</taxon>
        <taxon>Metamonada</taxon>
        <taxon>Parabasalia</taxon>
        <taxon>Tritrichomonadida</taxon>
        <taxon>Tritrichomonadidae</taxon>
        <taxon>Tritrichomonas</taxon>
    </lineage>
</organism>
<dbReference type="Proteomes" id="UP001470230">
    <property type="component" value="Unassembled WGS sequence"/>
</dbReference>
<evidence type="ECO:0000256" key="1">
    <source>
        <dbReference type="SAM" id="Phobius"/>
    </source>
</evidence>
<proteinExistence type="predicted"/>
<feature type="transmembrane region" description="Helical" evidence="1">
    <location>
        <begin position="243"/>
        <end position="262"/>
    </location>
</feature>
<keyword evidence="2" id="KW-0732">Signal</keyword>
<feature type="transmembrane region" description="Helical" evidence="1">
    <location>
        <begin position="176"/>
        <end position="196"/>
    </location>
</feature>
<feature type="signal peptide" evidence="2">
    <location>
        <begin position="1"/>
        <end position="20"/>
    </location>
</feature>
<keyword evidence="4" id="KW-1185">Reference proteome</keyword>
<gene>
    <name evidence="3" type="ORF">M9Y10_003158</name>
</gene>
<evidence type="ECO:0000313" key="3">
    <source>
        <dbReference type="EMBL" id="KAK8880482.1"/>
    </source>
</evidence>
<feature type="transmembrane region" description="Helical" evidence="1">
    <location>
        <begin position="329"/>
        <end position="347"/>
    </location>
</feature>